<dbReference type="InterPro" id="IPR015813">
    <property type="entry name" value="Pyrv/PenolPyrv_kinase-like_dom"/>
</dbReference>
<dbReference type="PANTHER" id="PTHR30502:SF0">
    <property type="entry name" value="PHOSPHOENOLPYRUVATE CARBOXYLASE FAMILY PROTEIN"/>
    <property type="match status" value="1"/>
</dbReference>
<gene>
    <name evidence="5" type="ORF">METZ01_LOCUS331650</name>
</gene>
<dbReference type="SUPFAM" id="SSF51621">
    <property type="entry name" value="Phosphoenolpyruvate/pyruvate domain"/>
    <property type="match status" value="1"/>
</dbReference>
<evidence type="ECO:0000313" key="5">
    <source>
        <dbReference type="EMBL" id="SVC78796.1"/>
    </source>
</evidence>
<dbReference type="GO" id="GO:0016832">
    <property type="term" value="F:aldehyde-lyase activity"/>
    <property type="evidence" value="ECO:0007669"/>
    <property type="project" value="TreeGrafter"/>
</dbReference>
<sequence length="205" mass="22349">MAEIPRLNGITKALDAGQVVFIGSGPVDGQGANPAPYDGVLFEMEHGMYDITELNNGLRSMLDRKQIANSGSIAPAVTPIVRIPPNAGETNWIAKQVLDSGVYGIIWPHIDTVEEAYNAVAAMRYPRRPEDPIFEPFGRRGDAPGRAANYWGVTNQEYYDRADLWGLDPKGEVLCAMMIESPLAIKNLPDILEKVPGIGVIFIGE</sequence>
<dbReference type="InterPro" id="IPR050251">
    <property type="entry name" value="HpcH-HpaI_aldolase"/>
</dbReference>
<keyword evidence="3" id="KW-0456">Lyase</keyword>
<dbReference type="GO" id="GO:0046872">
    <property type="term" value="F:metal ion binding"/>
    <property type="evidence" value="ECO:0007669"/>
    <property type="project" value="UniProtKB-KW"/>
</dbReference>
<reference evidence="5" key="1">
    <citation type="submission" date="2018-05" db="EMBL/GenBank/DDBJ databases">
        <authorList>
            <person name="Lanie J.A."/>
            <person name="Ng W.-L."/>
            <person name="Kazmierczak K.M."/>
            <person name="Andrzejewski T.M."/>
            <person name="Davidsen T.M."/>
            <person name="Wayne K.J."/>
            <person name="Tettelin H."/>
            <person name="Glass J.I."/>
            <person name="Rusch D."/>
            <person name="Podicherti R."/>
            <person name="Tsui H.-C.T."/>
            <person name="Winkler M.E."/>
        </authorList>
    </citation>
    <scope>NUCLEOTIDE SEQUENCE</scope>
</reference>
<evidence type="ECO:0000256" key="3">
    <source>
        <dbReference type="ARBA" id="ARBA00023239"/>
    </source>
</evidence>
<dbReference type="InterPro" id="IPR005000">
    <property type="entry name" value="Aldolase/citrate-lyase_domain"/>
</dbReference>
<evidence type="ECO:0000256" key="2">
    <source>
        <dbReference type="ARBA" id="ARBA00022723"/>
    </source>
</evidence>
<keyword evidence="2" id="KW-0479">Metal-binding</keyword>
<name>A0A382Q031_9ZZZZ</name>
<evidence type="ECO:0000256" key="1">
    <source>
        <dbReference type="ARBA" id="ARBA00005568"/>
    </source>
</evidence>
<comment type="similarity">
    <text evidence="1">Belongs to the HpcH/HpaI aldolase family.</text>
</comment>
<accession>A0A382Q031</accession>
<feature type="non-terminal residue" evidence="5">
    <location>
        <position position="205"/>
    </location>
</feature>
<proteinExistence type="inferred from homology"/>
<feature type="domain" description="HpcH/HpaI aldolase/citrate lyase" evidence="4">
    <location>
        <begin position="35"/>
        <end position="204"/>
    </location>
</feature>
<dbReference type="InterPro" id="IPR040442">
    <property type="entry name" value="Pyrv_kinase-like_dom_sf"/>
</dbReference>
<organism evidence="5">
    <name type="scientific">marine metagenome</name>
    <dbReference type="NCBI Taxonomy" id="408172"/>
    <lineage>
        <taxon>unclassified sequences</taxon>
        <taxon>metagenomes</taxon>
        <taxon>ecological metagenomes</taxon>
    </lineage>
</organism>
<dbReference type="AlphaFoldDB" id="A0A382Q031"/>
<evidence type="ECO:0000259" key="4">
    <source>
        <dbReference type="Pfam" id="PF03328"/>
    </source>
</evidence>
<protein>
    <recommendedName>
        <fullName evidence="4">HpcH/HpaI aldolase/citrate lyase domain-containing protein</fullName>
    </recommendedName>
</protein>
<dbReference type="Gene3D" id="3.20.20.60">
    <property type="entry name" value="Phosphoenolpyruvate-binding domains"/>
    <property type="match status" value="1"/>
</dbReference>
<dbReference type="PANTHER" id="PTHR30502">
    <property type="entry name" value="2-KETO-3-DEOXY-L-RHAMNONATE ALDOLASE"/>
    <property type="match status" value="1"/>
</dbReference>
<dbReference type="Pfam" id="PF03328">
    <property type="entry name" value="HpcH_HpaI"/>
    <property type="match status" value="1"/>
</dbReference>
<dbReference type="EMBL" id="UINC01110949">
    <property type="protein sequence ID" value="SVC78796.1"/>
    <property type="molecule type" value="Genomic_DNA"/>
</dbReference>
<dbReference type="GO" id="GO:0005737">
    <property type="term" value="C:cytoplasm"/>
    <property type="evidence" value="ECO:0007669"/>
    <property type="project" value="TreeGrafter"/>
</dbReference>